<keyword evidence="3" id="KW-1185">Reference proteome</keyword>
<name>A0AAE1PY00_9EUCA</name>
<evidence type="ECO:0000313" key="3">
    <source>
        <dbReference type="Proteomes" id="UP001292094"/>
    </source>
</evidence>
<sequence length="79" mass="8775">MKERTAKHEKKKGEEEEEEEEDRSGRSGVLPWLVGWLVGIEGQGGGDGVGVRLEADECWVALDVWSQPVLQGAREADIR</sequence>
<evidence type="ECO:0000313" key="2">
    <source>
        <dbReference type="EMBL" id="KAK4316860.1"/>
    </source>
</evidence>
<feature type="region of interest" description="Disordered" evidence="1">
    <location>
        <begin position="1"/>
        <end position="26"/>
    </location>
</feature>
<dbReference type="EMBL" id="JAWZYT010000980">
    <property type="protein sequence ID" value="KAK4316860.1"/>
    <property type="molecule type" value="Genomic_DNA"/>
</dbReference>
<dbReference type="AlphaFoldDB" id="A0AAE1PY00"/>
<proteinExistence type="predicted"/>
<protein>
    <submittedName>
        <fullName evidence="2">Uncharacterized protein</fullName>
    </submittedName>
</protein>
<feature type="compositionally biased region" description="Basic and acidic residues" evidence="1">
    <location>
        <begin position="1"/>
        <end position="14"/>
    </location>
</feature>
<comment type="caution">
    <text evidence="2">The sequence shown here is derived from an EMBL/GenBank/DDBJ whole genome shotgun (WGS) entry which is preliminary data.</text>
</comment>
<organism evidence="2 3">
    <name type="scientific">Petrolisthes manimaculis</name>
    <dbReference type="NCBI Taxonomy" id="1843537"/>
    <lineage>
        <taxon>Eukaryota</taxon>
        <taxon>Metazoa</taxon>
        <taxon>Ecdysozoa</taxon>
        <taxon>Arthropoda</taxon>
        <taxon>Crustacea</taxon>
        <taxon>Multicrustacea</taxon>
        <taxon>Malacostraca</taxon>
        <taxon>Eumalacostraca</taxon>
        <taxon>Eucarida</taxon>
        <taxon>Decapoda</taxon>
        <taxon>Pleocyemata</taxon>
        <taxon>Anomura</taxon>
        <taxon>Galatheoidea</taxon>
        <taxon>Porcellanidae</taxon>
        <taxon>Petrolisthes</taxon>
    </lineage>
</organism>
<dbReference type="Proteomes" id="UP001292094">
    <property type="component" value="Unassembled WGS sequence"/>
</dbReference>
<gene>
    <name evidence="2" type="ORF">Pmani_012024</name>
</gene>
<reference evidence="2" key="1">
    <citation type="submission" date="2023-11" db="EMBL/GenBank/DDBJ databases">
        <title>Genome assemblies of two species of porcelain crab, Petrolisthes cinctipes and Petrolisthes manimaculis (Anomura: Porcellanidae).</title>
        <authorList>
            <person name="Angst P."/>
        </authorList>
    </citation>
    <scope>NUCLEOTIDE SEQUENCE</scope>
    <source>
        <strain evidence="2">PB745_02</strain>
        <tissue evidence="2">Gill</tissue>
    </source>
</reference>
<evidence type="ECO:0000256" key="1">
    <source>
        <dbReference type="SAM" id="MobiDB-lite"/>
    </source>
</evidence>
<accession>A0AAE1PY00</accession>